<protein>
    <submittedName>
        <fullName evidence="2">Uncharacterized protein</fullName>
    </submittedName>
</protein>
<dbReference type="RefSeq" id="WP_316911320.1">
    <property type="nucleotide sequence ID" value="NZ_JAPTGD010000002.1"/>
</dbReference>
<evidence type="ECO:0000313" key="3">
    <source>
        <dbReference type="Proteomes" id="UP001269400"/>
    </source>
</evidence>
<keyword evidence="1" id="KW-0812">Transmembrane</keyword>
<organism evidence="2 3">
    <name type="scientific">Priestia aryabhattai</name>
    <name type="common">Bacillus aryabhattai</name>
    <dbReference type="NCBI Taxonomy" id="412384"/>
    <lineage>
        <taxon>Bacteria</taxon>
        <taxon>Bacillati</taxon>
        <taxon>Bacillota</taxon>
        <taxon>Bacilli</taxon>
        <taxon>Bacillales</taxon>
        <taxon>Bacillaceae</taxon>
        <taxon>Priestia</taxon>
    </lineage>
</organism>
<evidence type="ECO:0000313" key="2">
    <source>
        <dbReference type="EMBL" id="MDU9694107.1"/>
    </source>
</evidence>
<gene>
    <name evidence="2" type="ORF">O0Q50_23265</name>
</gene>
<dbReference type="AlphaFoldDB" id="A0AAX6NE97"/>
<dbReference type="EMBL" id="JAPTGD010000002">
    <property type="protein sequence ID" value="MDU9694107.1"/>
    <property type="molecule type" value="Genomic_DNA"/>
</dbReference>
<reference evidence="2" key="1">
    <citation type="journal article" date="2022" name="J Environ Chem Eng">
        <title>Biodegradation of petroleum oil using a constructed nonpathogenic and heavy metal-tolerant bacterial consortium isolated from marine sponges.</title>
        <authorList>
            <person name="Dechsakulwatana C."/>
            <person name="Rungsihiranrut A."/>
            <person name="Muangchinda C."/>
            <person name="Ningthoujam R."/>
            <person name="Klankeo P."/>
            <person name="Pinyakong O."/>
        </authorList>
    </citation>
    <scope>NUCLEOTIDE SEQUENCE</scope>
    <source>
        <strain evidence="2">TL01-2</strain>
    </source>
</reference>
<accession>A0AAX6NE97</accession>
<keyword evidence="1" id="KW-0472">Membrane</keyword>
<reference evidence="2" key="2">
    <citation type="submission" date="2022-12" db="EMBL/GenBank/DDBJ databases">
        <authorList>
            <person name="Dechsakulwatana C."/>
            <person name="Rungsihiranrut A."/>
            <person name="Muangchinda C."/>
            <person name="Ningthoujam R."/>
            <person name="Klankeo P."/>
            <person name="Pinyakong O."/>
        </authorList>
    </citation>
    <scope>NUCLEOTIDE SEQUENCE</scope>
    <source>
        <strain evidence="2">TL01-2</strain>
    </source>
</reference>
<evidence type="ECO:0000256" key="1">
    <source>
        <dbReference type="SAM" id="Phobius"/>
    </source>
</evidence>
<sequence length="45" mass="4820">MSSNKRENTALVLRVVTVVLLLAITVALYRISGSLMDIAQALMGS</sequence>
<name>A0AAX6NE97_PRIAR</name>
<dbReference type="Proteomes" id="UP001269400">
    <property type="component" value="Unassembled WGS sequence"/>
</dbReference>
<keyword evidence="1" id="KW-1133">Transmembrane helix</keyword>
<comment type="caution">
    <text evidence="2">The sequence shown here is derived from an EMBL/GenBank/DDBJ whole genome shotgun (WGS) entry which is preliminary data.</text>
</comment>
<feature type="transmembrane region" description="Helical" evidence="1">
    <location>
        <begin position="12"/>
        <end position="31"/>
    </location>
</feature>
<proteinExistence type="predicted"/>